<dbReference type="InterPro" id="IPR016137">
    <property type="entry name" value="RGS"/>
</dbReference>
<dbReference type="PANTHER" id="PTHR45746">
    <property type="entry name" value="LP21163P"/>
    <property type="match status" value="1"/>
</dbReference>
<feature type="domain" description="RGS" evidence="2">
    <location>
        <begin position="13"/>
        <end position="82"/>
    </location>
</feature>
<dbReference type="Pfam" id="PF00615">
    <property type="entry name" value="RGS"/>
    <property type="match status" value="1"/>
</dbReference>
<dbReference type="GO" id="GO:0005096">
    <property type="term" value="F:GTPase activator activity"/>
    <property type="evidence" value="ECO:0007669"/>
    <property type="project" value="TreeGrafter"/>
</dbReference>
<comment type="caution">
    <text evidence="3">The sequence shown here is derived from an EMBL/GenBank/DDBJ whole genome shotgun (WGS) entry which is preliminary data.</text>
</comment>
<evidence type="ECO:0000256" key="1">
    <source>
        <dbReference type="ARBA" id="ARBA00022700"/>
    </source>
</evidence>
<dbReference type="GO" id="GO:0008277">
    <property type="term" value="P:regulation of G protein-coupled receptor signaling pathway"/>
    <property type="evidence" value="ECO:0007669"/>
    <property type="project" value="InterPro"/>
</dbReference>
<dbReference type="PRINTS" id="PR01301">
    <property type="entry name" value="RGSPROTEIN"/>
</dbReference>
<dbReference type="InterPro" id="IPR024066">
    <property type="entry name" value="RGS_subdom1/3"/>
</dbReference>
<gene>
    <name evidence="3" type="ORF">MNOR_LOCUS19032</name>
</gene>
<proteinExistence type="predicted"/>
<sequence length="165" mass="19141">MPTKAQCHKWKLSVRNVLEDPHGLKRFQTFLIKHEEECGETEGEFIRYTYFWTECQNFKKLKSPNQRESASKIYNTYLNSQAEKKIVISGSDEIVPKVKETVFSDKNNSSENQKVNPSDNISSVFNVVEAGMLEHISKGGCCQAYKEFCNELKPDKRTKFQCRLM</sequence>
<dbReference type="GO" id="GO:0009968">
    <property type="term" value="P:negative regulation of signal transduction"/>
    <property type="evidence" value="ECO:0007669"/>
    <property type="project" value="UniProtKB-KW"/>
</dbReference>
<keyword evidence="4" id="KW-1185">Reference proteome</keyword>
<evidence type="ECO:0000313" key="3">
    <source>
        <dbReference type="EMBL" id="CAL4109065.1"/>
    </source>
</evidence>
<dbReference type="GO" id="GO:0043005">
    <property type="term" value="C:neuron projection"/>
    <property type="evidence" value="ECO:0007669"/>
    <property type="project" value="TreeGrafter"/>
</dbReference>
<dbReference type="SUPFAM" id="SSF48097">
    <property type="entry name" value="Regulator of G-protein signaling, RGS"/>
    <property type="match status" value="1"/>
</dbReference>
<dbReference type="Proteomes" id="UP001497623">
    <property type="component" value="Unassembled WGS sequence"/>
</dbReference>
<name>A0AAV2R0I9_MEGNR</name>
<dbReference type="InterPro" id="IPR047016">
    <property type="entry name" value="RGS6/7/9/11"/>
</dbReference>
<dbReference type="InterPro" id="IPR036305">
    <property type="entry name" value="RGS_sf"/>
</dbReference>
<reference evidence="3 4" key="1">
    <citation type="submission" date="2024-05" db="EMBL/GenBank/DDBJ databases">
        <authorList>
            <person name="Wallberg A."/>
        </authorList>
    </citation>
    <scope>NUCLEOTIDE SEQUENCE [LARGE SCALE GENOMIC DNA]</scope>
</reference>
<dbReference type="PROSITE" id="PS50132">
    <property type="entry name" value="RGS"/>
    <property type="match status" value="1"/>
</dbReference>
<accession>A0AAV2R0I9</accession>
<protein>
    <recommendedName>
        <fullName evidence="2">RGS domain-containing protein</fullName>
    </recommendedName>
</protein>
<dbReference type="Gene3D" id="1.10.196.10">
    <property type="match status" value="1"/>
</dbReference>
<dbReference type="EMBL" id="CAXKWB010013915">
    <property type="protein sequence ID" value="CAL4109065.1"/>
    <property type="molecule type" value="Genomic_DNA"/>
</dbReference>
<dbReference type="InterPro" id="IPR044926">
    <property type="entry name" value="RGS_subdomain_2"/>
</dbReference>
<dbReference type="AlphaFoldDB" id="A0AAV2R0I9"/>
<keyword evidence="1" id="KW-0734">Signal transduction inhibitor</keyword>
<evidence type="ECO:0000313" key="4">
    <source>
        <dbReference type="Proteomes" id="UP001497623"/>
    </source>
</evidence>
<evidence type="ECO:0000259" key="2">
    <source>
        <dbReference type="PROSITE" id="PS50132"/>
    </source>
</evidence>
<dbReference type="PANTHER" id="PTHR45746:SF6">
    <property type="entry name" value="LP21163P"/>
    <property type="match status" value="1"/>
</dbReference>
<dbReference type="GO" id="GO:0005737">
    <property type="term" value="C:cytoplasm"/>
    <property type="evidence" value="ECO:0007669"/>
    <property type="project" value="TreeGrafter"/>
</dbReference>
<dbReference type="Gene3D" id="1.10.167.10">
    <property type="entry name" value="Regulator of G-protein Signalling 4, domain 2"/>
    <property type="match status" value="1"/>
</dbReference>
<organism evidence="3 4">
    <name type="scientific">Meganyctiphanes norvegica</name>
    <name type="common">Northern krill</name>
    <name type="synonym">Thysanopoda norvegica</name>
    <dbReference type="NCBI Taxonomy" id="48144"/>
    <lineage>
        <taxon>Eukaryota</taxon>
        <taxon>Metazoa</taxon>
        <taxon>Ecdysozoa</taxon>
        <taxon>Arthropoda</taxon>
        <taxon>Crustacea</taxon>
        <taxon>Multicrustacea</taxon>
        <taxon>Malacostraca</taxon>
        <taxon>Eumalacostraca</taxon>
        <taxon>Eucarida</taxon>
        <taxon>Euphausiacea</taxon>
        <taxon>Euphausiidae</taxon>
        <taxon>Meganyctiphanes</taxon>
    </lineage>
</organism>